<protein>
    <submittedName>
        <fullName evidence="2">Uncharacterized protein</fullName>
    </submittedName>
</protein>
<accession>A0A9P3LDQ3</accession>
<gene>
    <name evidence="2" type="ORF">PsYK624_063030</name>
</gene>
<evidence type="ECO:0000313" key="3">
    <source>
        <dbReference type="Proteomes" id="UP000703269"/>
    </source>
</evidence>
<comment type="caution">
    <text evidence="2">The sequence shown here is derived from an EMBL/GenBank/DDBJ whole genome shotgun (WGS) entry which is preliminary data.</text>
</comment>
<organism evidence="2 3">
    <name type="scientific">Phanerochaete sordida</name>
    <dbReference type="NCBI Taxonomy" id="48140"/>
    <lineage>
        <taxon>Eukaryota</taxon>
        <taxon>Fungi</taxon>
        <taxon>Dikarya</taxon>
        <taxon>Basidiomycota</taxon>
        <taxon>Agaricomycotina</taxon>
        <taxon>Agaricomycetes</taxon>
        <taxon>Polyporales</taxon>
        <taxon>Phanerochaetaceae</taxon>
        <taxon>Phanerochaete</taxon>
    </lineage>
</organism>
<dbReference type="EMBL" id="BPQB01000015">
    <property type="protein sequence ID" value="GJE90177.1"/>
    <property type="molecule type" value="Genomic_DNA"/>
</dbReference>
<name>A0A9P3LDQ3_9APHY</name>
<sequence>MGQRRPSALEGSGTYLDGSPRPGSDGLGGSGDSGALLDHEPKLCGISPQYDLARSVGDTMSYLSIFASAFEAPEPFTPC</sequence>
<evidence type="ECO:0000256" key="1">
    <source>
        <dbReference type="SAM" id="MobiDB-lite"/>
    </source>
</evidence>
<feature type="region of interest" description="Disordered" evidence="1">
    <location>
        <begin position="1"/>
        <end position="40"/>
    </location>
</feature>
<evidence type="ECO:0000313" key="2">
    <source>
        <dbReference type="EMBL" id="GJE90177.1"/>
    </source>
</evidence>
<dbReference type="AlphaFoldDB" id="A0A9P3LDQ3"/>
<proteinExistence type="predicted"/>
<keyword evidence="3" id="KW-1185">Reference proteome</keyword>
<reference evidence="2 3" key="1">
    <citation type="submission" date="2021-08" db="EMBL/GenBank/DDBJ databases">
        <title>Draft Genome Sequence of Phanerochaete sordida strain YK-624.</title>
        <authorList>
            <person name="Mori T."/>
            <person name="Dohra H."/>
            <person name="Suzuki T."/>
            <person name="Kawagishi H."/>
            <person name="Hirai H."/>
        </authorList>
    </citation>
    <scope>NUCLEOTIDE SEQUENCE [LARGE SCALE GENOMIC DNA]</scope>
    <source>
        <strain evidence="2 3">YK-624</strain>
    </source>
</reference>
<dbReference type="Proteomes" id="UP000703269">
    <property type="component" value="Unassembled WGS sequence"/>
</dbReference>